<dbReference type="EMBL" id="JBHSZH010000005">
    <property type="protein sequence ID" value="MFC7079542.1"/>
    <property type="molecule type" value="Genomic_DNA"/>
</dbReference>
<reference evidence="3" key="1">
    <citation type="journal article" date="2014" name="Int. J. Syst. Evol. Microbiol.">
        <title>Complete genome sequence of Corynebacterium casei LMG S-19264T (=DSM 44701T), isolated from a smear-ripened cheese.</title>
        <authorList>
            <consortium name="US DOE Joint Genome Institute (JGI-PGF)"/>
            <person name="Walter F."/>
            <person name="Albersmeier A."/>
            <person name="Kalinowski J."/>
            <person name="Ruckert C."/>
        </authorList>
    </citation>
    <scope>NUCLEOTIDE SEQUENCE [LARGE SCALE GENOMIC DNA]</scope>
    <source>
        <strain evidence="3">CCM 7472</strain>
    </source>
</reference>
<keyword evidence="1" id="KW-0129">CBS domain</keyword>
<dbReference type="AlphaFoldDB" id="A0ABD5WG06"/>
<dbReference type="RefSeq" id="WP_276279403.1">
    <property type="nucleotide sequence ID" value="NZ_CP119809.1"/>
</dbReference>
<feature type="domain" description="CBS" evidence="2">
    <location>
        <begin position="9"/>
        <end position="63"/>
    </location>
</feature>
<evidence type="ECO:0000313" key="4">
    <source>
        <dbReference type="EMBL" id="MFC7082558.1"/>
    </source>
</evidence>
<dbReference type="SUPFAM" id="SSF54631">
    <property type="entry name" value="CBS-domain pair"/>
    <property type="match status" value="1"/>
</dbReference>
<organism evidence="3 5">
    <name type="scientific">Halorussus caseinilyticus</name>
    <dbReference type="NCBI Taxonomy" id="3034025"/>
    <lineage>
        <taxon>Archaea</taxon>
        <taxon>Methanobacteriati</taxon>
        <taxon>Methanobacteriota</taxon>
        <taxon>Stenosarchaea group</taxon>
        <taxon>Halobacteria</taxon>
        <taxon>Halobacteriales</taxon>
        <taxon>Haladaptataceae</taxon>
        <taxon>Halorussus</taxon>
    </lineage>
</organism>
<keyword evidence="5" id="KW-1185">Reference proteome</keyword>
<evidence type="ECO:0000259" key="2">
    <source>
        <dbReference type="PROSITE" id="PS51371"/>
    </source>
</evidence>
<evidence type="ECO:0000256" key="1">
    <source>
        <dbReference type="PROSITE-ProRule" id="PRU00703"/>
    </source>
</evidence>
<accession>A0ABD5WG06</accession>
<dbReference type="Proteomes" id="UP001596407">
    <property type="component" value="Unassembled WGS sequence"/>
</dbReference>
<name>A0ABD5WG06_9EURY</name>
<reference evidence="5" key="2">
    <citation type="journal article" date="2019" name="Int. J. Syst. Evol. Microbiol.">
        <title>The Global Catalogue of Microorganisms (GCM) 10K type strain sequencing project: providing services to taxonomists for standard genome sequencing and annotation.</title>
        <authorList>
            <consortium name="The Broad Institute Genomics Platform"/>
            <consortium name="The Broad Institute Genome Sequencing Center for Infectious Disease"/>
            <person name="Wu L."/>
            <person name="Ma J."/>
        </authorList>
    </citation>
    <scope>NUCLEOTIDE SEQUENCE [LARGE SCALE GENOMIC DNA]</scope>
    <source>
        <strain evidence="5">DT72</strain>
    </source>
</reference>
<dbReference type="InterPro" id="IPR046342">
    <property type="entry name" value="CBS_dom_sf"/>
</dbReference>
<dbReference type="Gene3D" id="3.10.580.10">
    <property type="entry name" value="CBS-domain"/>
    <property type="match status" value="1"/>
</dbReference>
<dbReference type="InterPro" id="IPR000644">
    <property type="entry name" value="CBS_dom"/>
</dbReference>
<proteinExistence type="predicted"/>
<evidence type="ECO:0000313" key="3">
    <source>
        <dbReference type="EMBL" id="MFC7079542.1"/>
    </source>
</evidence>
<reference evidence="3" key="3">
    <citation type="submission" date="2024-09" db="EMBL/GenBank/DDBJ databases">
        <authorList>
            <person name="Sun Q."/>
        </authorList>
    </citation>
    <scope>NUCLEOTIDE SEQUENCE</scope>
    <source>
        <strain evidence="3">CCM 7472</strain>
    </source>
</reference>
<dbReference type="EMBL" id="JBHSZH010000005">
    <property type="protein sequence ID" value="MFC7082558.1"/>
    <property type="molecule type" value="Genomic_DNA"/>
</dbReference>
<protein>
    <submittedName>
        <fullName evidence="3">CBS domain-containing protein</fullName>
    </submittedName>
</protein>
<comment type="caution">
    <text evidence="3">The sequence shown here is derived from an EMBL/GenBank/DDBJ whole genome shotgun (WGS) entry which is preliminary data.</text>
</comment>
<dbReference type="Pfam" id="PF00571">
    <property type="entry name" value="CBS"/>
    <property type="match status" value="1"/>
</dbReference>
<dbReference type="PROSITE" id="PS51371">
    <property type="entry name" value="CBS"/>
    <property type="match status" value="1"/>
</dbReference>
<sequence>MKVGLQSIYSEHVVTASPDTPVEEVARTMFGESVGSVVAESGDLRGIVTDRDLTVELLAEDSEYNVSSGEDDLIVHLAGEHQRLAADTRAIADVIEEESPR</sequence>
<dbReference type="GeneID" id="79303970"/>
<dbReference type="SMART" id="SM00116">
    <property type="entry name" value="CBS"/>
    <property type="match status" value="1"/>
</dbReference>
<evidence type="ECO:0000313" key="5">
    <source>
        <dbReference type="Proteomes" id="UP001596407"/>
    </source>
</evidence>
<gene>
    <name evidence="3" type="ORF">ACFQJ6_04640</name>
    <name evidence="4" type="ORF">ACFQJ6_23270</name>
</gene>